<evidence type="ECO:0000313" key="2">
    <source>
        <dbReference type="Proteomes" id="UP000604046"/>
    </source>
</evidence>
<comment type="caution">
    <text evidence="1">The sequence shown here is derived from an EMBL/GenBank/DDBJ whole genome shotgun (WGS) entry which is preliminary data.</text>
</comment>
<accession>A0A812T353</accession>
<protein>
    <submittedName>
        <fullName evidence="1">Uncharacterized protein</fullName>
    </submittedName>
</protein>
<reference evidence="1" key="1">
    <citation type="submission" date="2021-02" db="EMBL/GenBank/DDBJ databases">
        <authorList>
            <person name="Dougan E. K."/>
            <person name="Rhodes N."/>
            <person name="Thang M."/>
            <person name="Chan C."/>
        </authorList>
    </citation>
    <scope>NUCLEOTIDE SEQUENCE</scope>
</reference>
<organism evidence="1 2">
    <name type="scientific">Symbiodinium natans</name>
    <dbReference type="NCBI Taxonomy" id="878477"/>
    <lineage>
        <taxon>Eukaryota</taxon>
        <taxon>Sar</taxon>
        <taxon>Alveolata</taxon>
        <taxon>Dinophyceae</taxon>
        <taxon>Suessiales</taxon>
        <taxon>Symbiodiniaceae</taxon>
        <taxon>Symbiodinium</taxon>
    </lineage>
</organism>
<name>A0A812T353_9DINO</name>
<gene>
    <name evidence="1" type="ORF">SNAT2548_LOCUS28201</name>
</gene>
<sequence>MSRCPESRRKHAQAQLGREVGGRWCQDAVKLVQFSTWSLSVPGGASVCVQHKVDHTALGRAQALPGPALTAAPGLDEVLYLADDKGPRRLALRRAAGTGNST</sequence>
<evidence type="ECO:0000313" key="1">
    <source>
        <dbReference type="EMBL" id="CAE7503564.1"/>
    </source>
</evidence>
<keyword evidence="2" id="KW-1185">Reference proteome</keyword>
<dbReference type="EMBL" id="CAJNDS010002507">
    <property type="protein sequence ID" value="CAE7503564.1"/>
    <property type="molecule type" value="Genomic_DNA"/>
</dbReference>
<proteinExistence type="predicted"/>
<dbReference type="Proteomes" id="UP000604046">
    <property type="component" value="Unassembled WGS sequence"/>
</dbReference>
<dbReference type="AlphaFoldDB" id="A0A812T353"/>